<dbReference type="InterPro" id="IPR026392">
    <property type="entry name" value="Exo/Archaeosortase_dom"/>
</dbReference>
<sequence>MLKSPALRYLGLFLILTVALFSVLATPWAERLFVGPFTRGLVHACAFLIGLFDHRVEAVAAVLQFTDGRGAVQVLAGCNAVEVCALLTAAILAFPGKIRYGLIGAAAGIVALQAINLLRIISLLYLSRGSQEVFEFFHNYVWDAMIGLEGLLIFFFWSRWQSRREAADRVAAEAAA</sequence>
<comment type="subcellular location">
    <subcellularLocation>
        <location evidence="1">Cell membrane</location>
        <topology evidence="1">Multi-pass membrane protein</topology>
    </subcellularLocation>
</comment>
<evidence type="ECO:0000256" key="2">
    <source>
        <dbReference type="ARBA" id="ARBA00022475"/>
    </source>
</evidence>
<proteinExistence type="predicted"/>
<name>A0A258HF75_9CAUL</name>
<keyword evidence="7 8" id="KW-0472">Membrane</keyword>
<feature type="transmembrane region" description="Helical" evidence="8">
    <location>
        <begin position="137"/>
        <end position="157"/>
    </location>
</feature>
<comment type="caution">
    <text evidence="9">The sequence shown here is derived from an EMBL/GenBank/DDBJ whole genome shotgun (WGS) entry which is preliminary data.</text>
</comment>
<keyword evidence="3" id="KW-0645">Protease</keyword>
<keyword evidence="2" id="KW-1003">Cell membrane</keyword>
<evidence type="ECO:0000256" key="5">
    <source>
        <dbReference type="ARBA" id="ARBA00022801"/>
    </source>
</evidence>
<feature type="transmembrane region" description="Helical" evidence="8">
    <location>
        <begin position="71"/>
        <end position="94"/>
    </location>
</feature>
<protein>
    <submittedName>
        <fullName evidence="9">Exosortase H</fullName>
    </submittedName>
</protein>
<organism evidence="9 10">
    <name type="scientific">Brevundimonas subvibrioides</name>
    <dbReference type="NCBI Taxonomy" id="74313"/>
    <lineage>
        <taxon>Bacteria</taxon>
        <taxon>Pseudomonadati</taxon>
        <taxon>Pseudomonadota</taxon>
        <taxon>Alphaproteobacteria</taxon>
        <taxon>Caulobacterales</taxon>
        <taxon>Caulobacteraceae</taxon>
        <taxon>Brevundimonas</taxon>
    </lineage>
</organism>
<keyword evidence="6 8" id="KW-1133">Transmembrane helix</keyword>
<dbReference type="GO" id="GO:0006508">
    <property type="term" value="P:proteolysis"/>
    <property type="evidence" value="ECO:0007669"/>
    <property type="project" value="UniProtKB-KW"/>
</dbReference>
<dbReference type="NCBIfam" id="TIGR04177">
    <property type="entry name" value="exosort_XrtH"/>
    <property type="match status" value="1"/>
</dbReference>
<feature type="transmembrane region" description="Helical" evidence="8">
    <location>
        <begin position="101"/>
        <end position="125"/>
    </location>
</feature>
<dbReference type="AlphaFoldDB" id="A0A258HF75"/>
<keyword evidence="5" id="KW-0378">Hydrolase</keyword>
<reference evidence="9 10" key="1">
    <citation type="submission" date="2017-03" db="EMBL/GenBank/DDBJ databases">
        <title>Lifting the veil on microbial sulfur biogeochemistry in mining wastewaters.</title>
        <authorList>
            <person name="Kantor R.S."/>
            <person name="Colenbrander Nelson T."/>
            <person name="Marshall S."/>
            <person name="Bennett D."/>
            <person name="Apte S."/>
            <person name="Camacho D."/>
            <person name="Thomas B.C."/>
            <person name="Warren L.A."/>
            <person name="Banfield J.F."/>
        </authorList>
    </citation>
    <scope>NUCLEOTIDE SEQUENCE [LARGE SCALE GENOMIC DNA]</scope>
    <source>
        <strain evidence="9">32-68-21</strain>
    </source>
</reference>
<evidence type="ECO:0000256" key="4">
    <source>
        <dbReference type="ARBA" id="ARBA00022692"/>
    </source>
</evidence>
<dbReference type="Proteomes" id="UP000216147">
    <property type="component" value="Unassembled WGS sequence"/>
</dbReference>
<dbReference type="NCBIfam" id="TIGR04178">
    <property type="entry name" value="exo_archaeo"/>
    <property type="match status" value="1"/>
</dbReference>
<dbReference type="GO" id="GO:0008233">
    <property type="term" value="F:peptidase activity"/>
    <property type="evidence" value="ECO:0007669"/>
    <property type="project" value="UniProtKB-KW"/>
</dbReference>
<evidence type="ECO:0000256" key="8">
    <source>
        <dbReference type="SAM" id="Phobius"/>
    </source>
</evidence>
<gene>
    <name evidence="9" type="ORF">B7Y86_13825</name>
</gene>
<evidence type="ECO:0000256" key="6">
    <source>
        <dbReference type="ARBA" id="ARBA00022989"/>
    </source>
</evidence>
<dbReference type="GO" id="GO:0005886">
    <property type="term" value="C:plasma membrane"/>
    <property type="evidence" value="ECO:0007669"/>
    <property type="project" value="UniProtKB-SubCell"/>
</dbReference>
<evidence type="ECO:0000313" key="9">
    <source>
        <dbReference type="EMBL" id="OYX55399.1"/>
    </source>
</evidence>
<evidence type="ECO:0000256" key="3">
    <source>
        <dbReference type="ARBA" id="ARBA00022670"/>
    </source>
</evidence>
<evidence type="ECO:0000256" key="1">
    <source>
        <dbReference type="ARBA" id="ARBA00004651"/>
    </source>
</evidence>
<dbReference type="InterPro" id="IPR026441">
    <property type="entry name" value="Exosort_XrtH"/>
</dbReference>
<dbReference type="EMBL" id="NCEQ01000014">
    <property type="protein sequence ID" value="OYX55399.1"/>
    <property type="molecule type" value="Genomic_DNA"/>
</dbReference>
<accession>A0A258HF75</accession>
<evidence type="ECO:0000313" key="10">
    <source>
        <dbReference type="Proteomes" id="UP000216147"/>
    </source>
</evidence>
<evidence type="ECO:0000256" key="7">
    <source>
        <dbReference type="ARBA" id="ARBA00023136"/>
    </source>
</evidence>
<keyword evidence="4 8" id="KW-0812">Transmembrane</keyword>